<dbReference type="Proteomes" id="UP000188268">
    <property type="component" value="Unassembled WGS sequence"/>
</dbReference>
<sequence length="48" mass="5414">MELSKIDSCGWKTLDSAALKRSSISLYNTEKQEIIVSKWARAKTRAAK</sequence>
<proteinExistence type="predicted"/>
<reference evidence="1 2" key="1">
    <citation type="submission" date="2013-09" db="EMBL/GenBank/DDBJ databases">
        <title>Corchorus capsularis genome sequencing.</title>
        <authorList>
            <person name="Alam M."/>
            <person name="Haque M.S."/>
            <person name="Islam M.S."/>
            <person name="Emdad E.M."/>
            <person name="Islam M.M."/>
            <person name="Ahmed B."/>
            <person name="Halim A."/>
            <person name="Hossen Q.M.M."/>
            <person name="Hossain M.Z."/>
            <person name="Ahmed R."/>
            <person name="Khan M.M."/>
            <person name="Islam R."/>
            <person name="Rashid M.M."/>
            <person name="Khan S.A."/>
            <person name="Rahman M.S."/>
            <person name="Alam M."/>
        </authorList>
    </citation>
    <scope>NUCLEOTIDE SEQUENCE [LARGE SCALE GENOMIC DNA]</scope>
    <source>
        <strain evidence="2">cv. CVL-1</strain>
        <tissue evidence="1">Whole seedling</tissue>
    </source>
</reference>
<keyword evidence="2" id="KW-1185">Reference proteome</keyword>
<evidence type="ECO:0000313" key="1">
    <source>
        <dbReference type="EMBL" id="OMO92761.1"/>
    </source>
</evidence>
<name>A0A1R3JD57_COCAP</name>
<comment type="caution">
    <text evidence="1">The sequence shown here is derived from an EMBL/GenBank/DDBJ whole genome shotgun (WGS) entry which is preliminary data.</text>
</comment>
<dbReference type="STRING" id="210143.A0A1R3JD57"/>
<protein>
    <submittedName>
        <fullName evidence="1">Uncharacterized protein</fullName>
    </submittedName>
</protein>
<dbReference type="AlphaFoldDB" id="A0A1R3JD57"/>
<dbReference type="EMBL" id="AWWV01008152">
    <property type="protein sequence ID" value="OMO92761.1"/>
    <property type="molecule type" value="Genomic_DNA"/>
</dbReference>
<dbReference type="OrthoDB" id="1724883at2759"/>
<gene>
    <name evidence="1" type="ORF">CCACVL1_06760</name>
</gene>
<evidence type="ECO:0000313" key="2">
    <source>
        <dbReference type="Proteomes" id="UP000188268"/>
    </source>
</evidence>
<dbReference type="Gramene" id="OMO92761">
    <property type="protein sequence ID" value="OMO92761"/>
    <property type="gene ID" value="CCACVL1_06760"/>
</dbReference>
<organism evidence="1 2">
    <name type="scientific">Corchorus capsularis</name>
    <name type="common">Jute</name>
    <dbReference type="NCBI Taxonomy" id="210143"/>
    <lineage>
        <taxon>Eukaryota</taxon>
        <taxon>Viridiplantae</taxon>
        <taxon>Streptophyta</taxon>
        <taxon>Embryophyta</taxon>
        <taxon>Tracheophyta</taxon>
        <taxon>Spermatophyta</taxon>
        <taxon>Magnoliopsida</taxon>
        <taxon>eudicotyledons</taxon>
        <taxon>Gunneridae</taxon>
        <taxon>Pentapetalae</taxon>
        <taxon>rosids</taxon>
        <taxon>malvids</taxon>
        <taxon>Malvales</taxon>
        <taxon>Malvaceae</taxon>
        <taxon>Grewioideae</taxon>
        <taxon>Apeibeae</taxon>
        <taxon>Corchorus</taxon>
    </lineage>
</organism>
<feature type="non-terminal residue" evidence="1">
    <location>
        <position position="48"/>
    </location>
</feature>
<accession>A0A1R3JD57</accession>